<dbReference type="InterPro" id="IPR014555">
    <property type="entry name" value="RecF-like"/>
</dbReference>
<accession>A0A517Z7K6</accession>
<dbReference type="CDD" id="cd00267">
    <property type="entry name" value="ABC_ATPase"/>
    <property type="match status" value="1"/>
</dbReference>
<dbReference type="Pfam" id="PF13175">
    <property type="entry name" value="AAA_15"/>
    <property type="match status" value="1"/>
</dbReference>
<dbReference type="InterPro" id="IPR003959">
    <property type="entry name" value="ATPase_AAA_core"/>
</dbReference>
<feature type="domain" description="AAA+ ATPase" evidence="1">
    <location>
        <begin position="71"/>
        <end position="397"/>
    </location>
</feature>
<dbReference type="PANTHER" id="PTHR43581">
    <property type="entry name" value="ATP/GTP PHOSPHATASE"/>
    <property type="match status" value="1"/>
</dbReference>
<dbReference type="SMART" id="SM00382">
    <property type="entry name" value="AAA"/>
    <property type="match status" value="1"/>
</dbReference>
<name>A0A517Z7K6_9PLAN</name>
<gene>
    <name evidence="2" type="ORF">Mal4_27810</name>
</gene>
<proteinExistence type="predicted"/>
<dbReference type="PIRSF" id="PIRSF029347">
    <property type="entry name" value="RecF"/>
    <property type="match status" value="1"/>
</dbReference>
<dbReference type="KEGG" id="mri:Mal4_27810"/>
<reference evidence="2 3" key="1">
    <citation type="submission" date="2019-02" db="EMBL/GenBank/DDBJ databases">
        <title>Deep-cultivation of Planctomycetes and their phenomic and genomic characterization uncovers novel biology.</title>
        <authorList>
            <person name="Wiegand S."/>
            <person name="Jogler M."/>
            <person name="Boedeker C."/>
            <person name="Pinto D."/>
            <person name="Vollmers J."/>
            <person name="Rivas-Marin E."/>
            <person name="Kohn T."/>
            <person name="Peeters S.H."/>
            <person name="Heuer A."/>
            <person name="Rast P."/>
            <person name="Oberbeckmann S."/>
            <person name="Bunk B."/>
            <person name="Jeske O."/>
            <person name="Meyerdierks A."/>
            <person name="Storesund J.E."/>
            <person name="Kallscheuer N."/>
            <person name="Luecker S."/>
            <person name="Lage O.M."/>
            <person name="Pohl T."/>
            <person name="Merkel B.J."/>
            <person name="Hornburger P."/>
            <person name="Mueller R.-W."/>
            <person name="Bruemmer F."/>
            <person name="Labrenz M."/>
            <person name="Spormann A.M."/>
            <person name="Op den Camp H."/>
            <person name="Overmann J."/>
            <person name="Amann R."/>
            <person name="Jetten M.S.M."/>
            <person name="Mascher T."/>
            <person name="Medema M.H."/>
            <person name="Devos D.P."/>
            <person name="Kaster A.-K."/>
            <person name="Ovreas L."/>
            <person name="Rohde M."/>
            <person name="Galperin M.Y."/>
            <person name="Jogler C."/>
        </authorList>
    </citation>
    <scope>NUCLEOTIDE SEQUENCE [LARGE SCALE GENOMIC DNA]</scope>
    <source>
        <strain evidence="2 3">Mal4</strain>
    </source>
</reference>
<dbReference type="InterPro" id="IPR041685">
    <property type="entry name" value="AAA_GajA/Old/RecF-like"/>
</dbReference>
<protein>
    <submittedName>
        <fullName evidence="2">Recombination protein F</fullName>
    </submittedName>
</protein>
<organism evidence="2 3">
    <name type="scientific">Maioricimonas rarisocia</name>
    <dbReference type="NCBI Taxonomy" id="2528026"/>
    <lineage>
        <taxon>Bacteria</taxon>
        <taxon>Pseudomonadati</taxon>
        <taxon>Planctomycetota</taxon>
        <taxon>Planctomycetia</taxon>
        <taxon>Planctomycetales</taxon>
        <taxon>Planctomycetaceae</taxon>
        <taxon>Maioricimonas</taxon>
    </lineage>
</organism>
<keyword evidence="3" id="KW-1185">Reference proteome</keyword>
<dbReference type="EMBL" id="CP036275">
    <property type="protein sequence ID" value="QDU38454.1"/>
    <property type="molecule type" value="Genomic_DNA"/>
</dbReference>
<dbReference type="Proteomes" id="UP000320496">
    <property type="component" value="Chromosome"/>
</dbReference>
<dbReference type="Pfam" id="PF13304">
    <property type="entry name" value="AAA_21"/>
    <property type="match status" value="1"/>
</dbReference>
<dbReference type="OrthoDB" id="9814775at2"/>
<evidence type="ECO:0000313" key="2">
    <source>
        <dbReference type="EMBL" id="QDU38454.1"/>
    </source>
</evidence>
<dbReference type="AlphaFoldDB" id="A0A517Z7K6"/>
<evidence type="ECO:0000259" key="1">
    <source>
        <dbReference type="SMART" id="SM00382"/>
    </source>
</evidence>
<dbReference type="InterPro" id="IPR003593">
    <property type="entry name" value="AAA+_ATPase"/>
</dbReference>
<dbReference type="InterPro" id="IPR051396">
    <property type="entry name" value="Bact_Antivir_Def_Nuclease"/>
</dbReference>
<evidence type="ECO:0000313" key="3">
    <source>
        <dbReference type="Proteomes" id="UP000320496"/>
    </source>
</evidence>
<sequence>MRGPGDRHRWPRAGSGSEAVFTCPPLRRTIVTRTDMRCTGLVGRLRPQVKPMIETVKISGFKAVRSVTLPLERLTVIFGPNASGKTTLLEAISLLCRSATWNPGELFSGERAPSRICSRDAREARLALQLSTGTAYECLVSPDPDHQMNFVPLPPDGNGHSTPAVEPAWGCSRFINAHDNANKACRWEDVPGLMQQEVERSIQSQFLRLEPDRLAATSYIAGERARLRADGYGLASVLSQLKLNNATAFSKIEETLRSVIPSVLGLRFVRDRVVRREIEYHEQAGQRVAVESAPREYWGDALRFDSLSGRNLPASAMSEGTLLILGLLTAAHSSSEVRILLLDDLDRALHPRAQSDVVRMLTELQKSRRDLQIVATSHSPYLVDALDYSQVRMTTIDNSGEISCASMESHPDAARWRDEMAAGEFWSHTGEKWVETHAN</sequence>
<dbReference type="GO" id="GO:0005524">
    <property type="term" value="F:ATP binding"/>
    <property type="evidence" value="ECO:0007669"/>
    <property type="project" value="InterPro"/>
</dbReference>
<dbReference type="Gene3D" id="3.40.50.300">
    <property type="entry name" value="P-loop containing nucleotide triphosphate hydrolases"/>
    <property type="match status" value="2"/>
</dbReference>
<dbReference type="PANTHER" id="PTHR43581:SF2">
    <property type="entry name" value="EXCINUCLEASE ATPASE SUBUNIT"/>
    <property type="match status" value="1"/>
</dbReference>
<dbReference type="InterPro" id="IPR027417">
    <property type="entry name" value="P-loop_NTPase"/>
</dbReference>
<dbReference type="SUPFAM" id="SSF52540">
    <property type="entry name" value="P-loop containing nucleoside triphosphate hydrolases"/>
    <property type="match status" value="1"/>
</dbReference>
<dbReference type="GO" id="GO:0016887">
    <property type="term" value="F:ATP hydrolysis activity"/>
    <property type="evidence" value="ECO:0007669"/>
    <property type="project" value="InterPro"/>
</dbReference>